<dbReference type="AlphaFoldDB" id="A0A426YBG2"/>
<accession>A0A426YBG2</accession>
<organism evidence="2 3">
    <name type="scientific">Ensete ventricosum</name>
    <name type="common">Abyssinian banana</name>
    <name type="synonym">Musa ensete</name>
    <dbReference type="NCBI Taxonomy" id="4639"/>
    <lineage>
        <taxon>Eukaryota</taxon>
        <taxon>Viridiplantae</taxon>
        <taxon>Streptophyta</taxon>
        <taxon>Embryophyta</taxon>
        <taxon>Tracheophyta</taxon>
        <taxon>Spermatophyta</taxon>
        <taxon>Magnoliopsida</taxon>
        <taxon>Liliopsida</taxon>
        <taxon>Zingiberales</taxon>
        <taxon>Musaceae</taxon>
        <taxon>Ensete</taxon>
    </lineage>
</organism>
<comment type="caution">
    <text evidence="2">The sequence shown here is derived from an EMBL/GenBank/DDBJ whole genome shotgun (WGS) entry which is preliminary data.</text>
</comment>
<feature type="region of interest" description="Disordered" evidence="1">
    <location>
        <begin position="17"/>
        <end position="52"/>
    </location>
</feature>
<protein>
    <submittedName>
        <fullName evidence="2">Uncharacterized protein</fullName>
    </submittedName>
</protein>
<reference evidence="2 3" key="1">
    <citation type="journal article" date="2014" name="Agronomy (Basel)">
        <title>A Draft Genome Sequence for Ensete ventricosum, the Drought-Tolerant Tree Against Hunger.</title>
        <authorList>
            <person name="Harrison J."/>
            <person name="Moore K.A."/>
            <person name="Paszkiewicz K."/>
            <person name="Jones T."/>
            <person name="Grant M."/>
            <person name="Ambacheew D."/>
            <person name="Muzemil S."/>
            <person name="Studholme D.J."/>
        </authorList>
    </citation>
    <scope>NUCLEOTIDE SEQUENCE [LARGE SCALE GENOMIC DNA]</scope>
</reference>
<evidence type="ECO:0000313" key="3">
    <source>
        <dbReference type="Proteomes" id="UP000287651"/>
    </source>
</evidence>
<evidence type="ECO:0000313" key="2">
    <source>
        <dbReference type="EMBL" id="RRT49074.1"/>
    </source>
</evidence>
<proteinExistence type="predicted"/>
<dbReference type="Proteomes" id="UP000287651">
    <property type="component" value="Unassembled WGS sequence"/>
</dbReference>
<dbReference type="EMBL" id="AMZH03013559">
    <property type="protein sequence ID" value="RRT49074.1"/>
    <property type="molecule type" value="Genomic_DNA"/>
</dbReference>
<sequence>MGRHYARKRRLCERHRCRRPSSRRLPIQEIAPTSDLGRGRSPPTNSLATSDHPLGGLAISCHPSTQVVYPWKRSYKAIDNSVMDLATPWYHRGGTSMESSILCLHKGKALVMKGVEEVENAEVNSKYQDKAEE</sequence>
<name>A0A426YBG2_ENSVE</name>
<gene>
    <name evidence="2" type="ORF">B296_00021586</name>
</gene>
<evidence type="ECO:0000256" key="1">
    <source>
        <dbReference type="SAM" id="MobiDB-lite"/>
    </source>
</evidence>